<reference evidence="1" key="1">
    <citation type="submission" date="2024-05" db="EMBL/GenBank/DDBJ databases">
        <title>Whole-Genome Sequence of CFS9, a Potential Fish Probiotic Isolated from the Body Surface of Silurus asotus.</title>
        <authorList>
            <person name="Kojima M."/>
            <person name="Tobioka K."/>
            <person name="Yokota K."/>
            <person name="Nakatani H."/>
            <person name="Hori K."/>
            <person name="Tamaru Y."/>
            <person name="Okazaki F."/>
        </authorList>
    </citation>
    <scope>NUCLEOTIDE SEQUENCE</scope>
    <source>
        <strain evidence="1">CFS9</strain>
    </source>
</reference>
<proteinExistence type="predicted"/>
<gene>
    <name evidence="1" type="ORF">CFS9_17910</name>
</gene>
<evidence type="ECO:0000313" key="1">
    <source>
        <dbReference type="EMBL" id="BFM43150.1"/>
    </source>
</evidence>
<dbReference type="RefSeq" id="WP_369618219.1">
    <property type="nucleotide sequence ID" value="NZ_AP031573.1"/>
</dbReference>
<dbReference type="EMBL" id="AP031573">
    <property type="protein sequence ID" value="BFM43150.1"/>
    <property type="molecule type" value="Genomic_DNA"/>
</dbReference>
<dbReference type="AlphaFoldDB" id="A0AAT9H103"/>
<evidence type="ECO:0008006" key="2">
    <source>
        <dbReference type="Google" id="ProtNLM"/>
    </source>
</evidence>
<name>A0AAT9H103_9FLAO</name>
<sequence length="371" mass="44104">MNLINQDKIKETIKLLLLKEAPLLLKEIDFNHKDAFLEPLLFTFFNYKTEEKWSSELLTEFMQGYFLKNQNLQINSSHYLNNIAYLPYLGYFTEDNPELFEQIHIIENTSIEILKYPIYFHNNIFRNKQNQIINRKEIIVTNSLFQKNISYLTNAINLIKENSPKYFGLINQCCKKIVLFKTNPANTNSFATIKAHGIAFINVYQDDYDEVFFVDDIAHQAGHIILTTLFFDKKKIFKINEEHKVEEITNQKDHRTINTLLHALYTYYTTILCLDNCLKNKVFNNKQKKESIARIGFYLNKCNIDLERFEQINVFFKGIENVLNSDGIKFYLFIKENLLIFSENWLPTISTFNYSNQPYNFTFEHFNKLNH</sequence>
<organism evidence="1">
    <name type="scientific">Flavobacterium sp. CFS9</name>
    <dbReference type="NCBI Taxonomy" id="3143118"/>
    <lineage>
        <taxon>Bacteria</taxon>
        <taxon>Pseudomonadati</taxon>
        <taxon>Bacteroidota</taxon>
        <taxon>Flavobacteriia</taxon>
        <taxon>Flavobacteriales</taxon>
        <taxon>Flavobacteriaceae</taxon>
        <taxon>Flavobacterium</taxon>
    </lineage>
</organism>
<accession>A0AAT9H103</accession>
<protein>
    <recommendedName>
        <fullName evidence="2">HEXXH motif-containing protein</fullName>
    </recommendedName>
</protein>